<dbReference type="Proteomes" id="UP000309997">
    <property type="component" value="Unassembled WGS sequence"/>
</dbReference>
<sequence>MLYVQMAWPLVQRLPQQTPPKSLALSPGSSSSPSVQVLDLPVVRRPCGRGTCKVSTSNTVKNPGRKIVADSSNGVSTLLLDLNLLRVHVVPGHAV</sequence>
<reference evidence="1 2" key="1">
    <citation type="journal article" date="2024" name="Plant Biotechnol. J.">
        <title>Genome and CRISPR/Cas9 system of a widespread forest tree (Populus alba) in the world.</title>
        <authorList>
            <person name="Liu Y.J."/>
            <person name="Jiang P.F."/>
            <person name="Han X.M."/>
            <person name="Li X.Y."/>
            <person name="Wang H.M."/>
            <person name="Wang Y.J."/>
            <person name="Wang X.X."/>
            <person name="Zeng Q.Y."/>
        </authorList>
    </citation>
    <scope>NUCLEOTIDE SEQUENCE [LARGE SCALE GENOMIC DNA]</scope>
    <source>
        <strain evidence="2">cv. PAL-ZL1</strain>
    </source>
</reference>
<name>A0ACC4BRU3_POPAL</name>
<evidence type="ECO:0000313" key="1">
    <source>
        <dbReference type="EMBL" id="KAL3580608.1"/>
    </source>
</evidence>
<gene>
    <name evidence="1" type="ORF">D5086_018443</name>
</gene>
<keyword evidence="2" id="KW-1185">Reference proteome</keyword>
<organism evidence="1 2">
    <name type="scientific">Populus alba</name>
    <name type="common">White poplar</name>
    <dbReference type="NCBI Taxonomy" id="43335"/>
    <lineage>
        <taxon>Eukaryota</taxon>
        <taxon>Viridiplantae</taxon>
        <taxon>Streptophyta</taxon>
        <taxon>Embryophyta</taxon>
        <taxon>Tracheophyta</taxon>
        <taxon>Spermatophyta</taxon>
        <taxon>Magnoliopsida</taxon>
        <taxon>eudicotyledons</taxon>
        <taxon>Gunneridae</taxon>
        <taxon>Pentapetalae</taxon>
        <taxon>rosids</taxon>
        <taxon>fabids</taxon>
        <taxon>Malpighiales</taxon>
        <taxon>Salicaceae</taxon>
        <taxon>Saliceae</taxon>
        <taxon>Populus</taxon>
    </lineage>
</organism>
<dbReference type="EMBL" id="RCHU02000009">
    <property type="protein sequence ID" value="KAL3580608.1"/>
    <property type="molecule type" value="Genomic_DNA"/>
</dbReference>
<accession>A0ACC4BRU3</accession>
<protein>
    <submittedName>
        <fullName evidence="1">Uncharacterized protein</fullName>
    </submittedName>
</protein>
<evidence type="ECO:0000313" key="2">
    <source>
        <dbReference type="Proteomes" id="UP000309997"/>
    </source>
</evidence>
<proteinExistence type="predicted"/>
<comment type="caution">
    <text evidence="1">The sequence shown here is derived from an EMBL/GenBank/DDBJ whole genome shotgun (WGS) entry which is preliminary data.</text>
</comment>